<evidence type="ECO:0000256" key="7">
    <source>
        <dbReference type="ARBA" id="ARBA00023211"/>
    </source>
</evidence>
<evidence type="ECO:0000256" key="5">
    <source>
        <dbReference type="ARBA" id="ARBA00022723"/>
    </source>
</evidence>
<proteinExistence type="inferred from homology"/>
<dbReference type="GO" id="GO:0004452">
    <property type="term" value="F:isopentenyl-diphosphate delta-isomerase activity"/>
    <property type="evidence" value="ECO:0007669"/>
    <property type="project" value="UniProtKB-UniRule"/>
</dbReference>
<dbReference type="CDD" id="cd02885">
    <property type="entry name" value="NUDIX_IPP_Isomerase"/>
    <property type="match status" value="1"/>
</dbReference>
<dbReference type="SUPFAM" id="SSF55811">
    <property type="entry name" value="Nudix"/>
    <property type="match status" value="1"/>
</dbReference>
<keyword evidence="14" id="KW-1185">Reference proteome</keyword>
<sequence>MSTLNQVILVNEQDEEVGTMEKIEAHRKAVLHRAFSVFIFNNKGEMLLQQRALTKYHSGGLWTNACCGHPSPGELTANAAARRLQEEMGFTTELNELFNFTYRHAFDNGLTEYEFDHVFAGYWDAPVFPSQEEVNDYCLLSLEEIRNSLNAHPQQFTVWFRIVFPRVEAWARKMA</sequence>
<dbReference type="InterPro" id="IPR056375">
    <property type="entry name" value="Idi_bact"/>
</dbReference>
<reference evidence="13 14" key="1">
    <citation type="submission" date="2018-09" db="EMBL/GenBank/DDBJ databases">
        <title>Genome sequencing of strain 6GH32-13.</title>
        <authorList>
            <person name="Weon H.-Y."/>
            <person name="Heo J."/>
            <person name="Kwon S.-W."/>
        </authorList>
    </citation>
    <scope>NUCLEOTIDE SEQUENCE [LARGE SCALE GENOMIC DNA]</scope>
    <source>
        <strain evidence="13 14">5GH32-13</strain>
    </source>
</reference>
<dbReference type="InterPro" id="IPR011876">
    <property type="entry name" value="IsopentenylPP_isomerase_typ1"/>
</dbReference>
<accession>A0A3B7MVE2</accession>
<dbReference type="RefSeq" id="WP_119053075.1">
    <property type="nucleotide sequence ID" value="NZ_CP032157.1"/>
</dbReference>
<evidence type="ECO:0000313" key="13">
    <source>
        <dbReference type="EMBL" id="AXY77199.1"/>
    </source>
</evidence>
<evidence type="ECO:0000256" key="6">
    <source>
        <dbReference type="ARBA" id="ARBA00022842"/>
    </source>
</evidence>
<comment type="similarity">
    <text evidence="2">Belongs to the IPP isomerase type 1 family.</text>
</comment>
<keyword evidence="9 13" id="KW-0413">Isomerase</keyword>
<evidence type="ECO:0000256" key="3">
    <source>
        <dbReference type="ARBA" id="ARBA00012057"/>
    </source>
</evidence>
<dbReference type="GO" id="GO:0009240">
    <property type="term" value="P:isopentenyl diphosphate biosynthetic process"/>
    <property type="evidence" value="ECO:0007669"/>
    <property type="project" value="TreeGrafter"/>
</dbReference>
<feature type="active site" evidence="11">
    <location>
        <position position="114"/>
    </location>
</feature>
<dbReference type="NCBIfam" id="NF002995">
    <property type="entry name" value="PRK03759.1"/>
    <property type="match status" value="1"/>
</dbReference>
<feature type="active site" evidence="11">
    <location>
        <position position="67"/>
    </location>
</feature>
<dbReference type="Proteomes" id="UP000263900">
    <property type="component" value="Chromosome"/>
</dbReference>
<dbReference type="UniPathway" id="UPA00059">
    <property type="reaction ID" value="UER00104"/>
</dbReference>
<evidence type="ECO:0000256" key="4">
    <source>
        <dbReference type="ARBA" id="ARBA00022490"/>
    </source>
</evidence>
<dbReference type="PIRSF" id="PIRSF018427">
    <property type="entry name" value="Isopntndiph_ism"/>
    <property type="match status" value="1"/>
</dbReference>
<keyword evidence="6" id="KW-0460">Magnesium</keyword>
<dbReference type="GO" id="GO:0005737">
    <property type="term" value="C:cytoplasm"/>
    <property type="evidence" value="ECO:0007669"/>
    <property type="project" value="TreeGrafter"/>
</dbReference>
<dbReference type="PANTHER" id="PTHR10885">
    <property type="entry name" value="ISOPENTENYL-DIPHOSPHATE DELTA-ISOMERASE"/>
    <property type="match status" value="1"/>
</dbReference>
<comment type="pathway">
    <text evidence="1">Isoprenoid biosynthesis; dimethylallyl diphosphate biosynthesis; dimethylallyl diphosphate from isopentenyl diphosphate: step 1/1.</text>
</comment>
<dbReference type="Gene3D" id="3.90.79.10">
    <property type="entry name" value="Nucleoside Triphosphate Pyrophosphohydrolase"/>
    <property type="match status" value="1"/>
</dbReference>
<evidence type="ECO:0000256" key="11">
    <source>
        <dbReference type="PIRSR" id="PIRSR018427-1"/>
    </source>
</evidence>
<evidence type="ECO:0000256" key="9">
    <source>
        <dbReference type="ARBA" id="ARBA00023235"/>
    </source>
</evidence>
<evidence type="ECO:0000313" key="14">
    <source>
        <dbReference type="Proteomes" id="UP000263900"/>
    </source>
</evidence>
<evidence type="ECO:0000259" key="12">
    <source>
        <dbReference type="PROSITE" id="PS51462"/>
    </source>
</evidence>
<dbReference type="PANTHER" id="PTHR10885:SF0">
    <property type="entry name" value="ISOPENTENYL-DIPHOSPHATE DELTA-ISOMERASE"/>
    <property type="match status" value="1"/>
</dbReference>
<dbReference type="AlphaFoldDB" id="A0A3B7MVE2"/>
<dbReference type="NCBIfam" id="TIGR02150">
    <property type="entry name" value="IPP_isom_1"/>
    <property type="match status" value="1"/>
</dbReference>
<dbReference type="GO" id="GO:0050992">
    <property type="term" value="P:dimethylallyl diphosphate biosynthetic process"/>
    <property type="evidence" value="ECO:0007669"/>
    <property type="project" value="UniProtKB-UniPathway"/>
</dbReference>
<dbReference type="KEGG" id="pseg:D3H65_25860"/>
<dbReference type="HAMAP" id="MF_00202">
    <property type="entry name" value="Idi"/>
    <property type="match status" value="1"/>
</dbReference>
<keyword evidence="8" id="KW-0414">Isoprene biosynthesis</keyword>
<keyword evidence="7" id="KW-0464">Manganese</keyword>
<name>A0A3B7MVE2_9BACT</name>
<dbReference type="InterPro" id="IPR000086">
    <property type="entry name" value="NUDIX_hydrolase_dom"/>
</dbReference>
<dbReference type="EC" id="5.3.3.2" evidence="3 10"/>
<evidence type="ECO:0000256" key="1">
    <source>
        <dbReference type="ARBA" id="ARBA00004826"/>
    </source>
</evidence>
<protein>
    <recommendedName>
        <fullName evidence="3 10">Isopentenyl-diphosphate delta-isomerase</fullName>
        <ecNumber evidence="3 10">5.3.3.2</ecNumber>
    </recommendedName>
</protein>
<evidence type="ECO:0000256" key="10">
    <source>
        <dbReference type="NCBIfam" id="TIGR02150"/>
    </source>
</evidence>
<keyword evidence="4" id="KW-0963">Cytoplasm</keyword>
<organism evidence="13 14">
    <name type="scientific">Paraflavitalea soli</name>
    <dbReference type="NCBI Taxonomy" id="2315862"/>
    <lineage>
        <taxon>Bacteria</taxon>
        <taxon>Pseudomonadati</taxon>
        <taxon>Bacteroidota</taxon>
        <taxon>Chitinophagia</taxon>
        <taxon>Chitinophagales</taxon>
        <taxon>Chitinophagaceae</taxon>
        <taxon>Paraflavitalea</taxon>
    </lineage>
</organism>
<gene>
    <name evidence="13" type="ORF">D3H65_25860</name>
</gene>
<feature type="domain" description="Nudix hydrolase" evidence="12">
    <location>
        <begin position="30"/>
        <end position="162"/>
    </location>
</feature>
<dbReference type="InterPro" id="IPR015797">
    <property type="entry name" value="NUDIX_hydrolase-like_dom_sf"/>
</dbReference>
<keyword evidence="5" id="KW-0479">Metal-binding</keyword>
<dbReference type="OrthoDB" id="9809458at2"/>
<evidence type="ECO:0000256" key="2">
    <source>
        <dbReference type="ARBA" id="ARBA00007579"/>
    </source>
</evidence>
<dbReference type="EMBL" id="CP032157">
    <property type="protein sequence ID" value="AXY77199.1"/>
    <property type="molecule type" value="Genomic_DNA"/>
</dbReference>
<evidence type="ECO:0000256" key="8">
    <source>
        <dbReference type="ARBA" id="ARBA00023229"/>
    </source>
</evidence>
<dbReference type="GO" id="GO:0046872">
    <property type="term" value="F:metal ion binding"/>
    <property type="evidence" value="ECO:0007669"/>
    <property type="project" value="UniProtKB-KW"/>
</dbReference>
<dbReference type="Pfam" id="PF00293">
    <property type="entry name" value="NUDIX"/>
    <property type="match status" value="1"/>
</dbReference>
<dbReference type="PROSITE" id="PS51462">
    <property type="entry name" value="NUDIX"/>
    <property type="match status" value="1"/>
</dbReference>